<feature type="region of interest" description="Disordered" evidence="1">
    <location>
        <begin position="150"/>
        <end position="170"/>
    </location>
</feature>
<evidence type="ECO:0000313" key="3">
    <source>
        <dbReference type="Proteomes" id="UP000002294"/>
    </source>
</evidence>
<keyword evidence="3" id="KW-1185">Reference proteome</keyword>
<name>C7RFV2_ANAPD</name>
<dbReference type="Proteomes" id="UP000002294">
    <property type="component" value="Chromosome"/>
</dbReference>
<proteinExistence type="predicted"/>
<dbReference type="EMBL" id="CP001708">
    <property type="protein sequence ID" value="ACV28363.1"/>
    <property type="molecule type" value="Genomic_DNA"/>
</dbReference>
<evidence type="ECO:0000256" key="1">
    <source>
        <dbReference type="SAM" id="MobiDB-lite"/>
    </source>
</evidence>
<sequence length="221" mass="25657">MSKNLGPIHYMMYEKIKFQDKISDYIMEGKTEEIDKNFPKVKTDPLEDLVDQENIHGWLSSRIDMVENRLARAINLSENPEEKFYELGKIEGSKEKLDSFEEVFDKLNLRLLDGMPCDRALRAGMDEEGNLLLITDTNLHQQYEDEVKNPEDSLTDSCEGGHDHDSHESFEIGNVSGVENKKEKSKYHQMRYEFIKGFLENSPFKAELLDGVNIKISREIF</sequence>
<gene>
    <name evidence="2" type="ordered locus">Apre_0312</name>
</gene>
<dbReference type="KEGG" id="apr:Apre_0312"/>
<dbReference type="STRING" id="525919.Apre_0312"/>
<dbReference type="OrthoDB" id="9777242at2"/>
<dbReference type="AlphaFoldDB" id="C7RFV2"/>
<dbReference type="eggNOG" id="ENOG50322UQ">
    <property type="taxonomic scope" value="Bacteria"/>
</dbReference>
<evidence type="ECO:0000313" key="2">
    <source>
        <dbReference type="EMBL" id="ACV28363.1"/>
    </source>
</evidence>
<feature type="compositionally biased region" description="Basic and acidic residues" evidence="1">
    <location>
        <begin position="159"/>
        <end position="170"/>
    </location>
</feature>
<protein>
    <submittedName>
        <fullName evidence="2">Uncharacterized protein</fullName>
    </submittedName>
</protein>
<reference evidence="2 3" key="1">
    <citation type="journal article" date="2009" name="Stand. Genomic Sci.">
        <title>Complete genome sequence of Anaerococcus prevotii type strain (PC1).</title>
        <authorList>
            <person name="Labutti K."/>
            <person name="Pukall R."/>
            <person name="Steenblock K."/>
            <person name="Glavina Del Rio T."/>
            <person name="Tice H."/>
            <person name="Copeland A."/>
            <person name="Cheng J.F."/>
            <person name="Lucas S."/>
            <person name="Chen F."/>
            <person name="Nolan M."/>
            <person name="Bruce D."/>
            <person name="Goodwin L."/>
            <person name="Pitluck S."/>
            <person name="Ivanova N."/>
            <person name="Mavromatis K."/>
            <person name="Ovchinnikova G."/>
            <person name="Pati A."/>
            <person name="Chen A."/>
            <person name="Palaniappan K."/>
            <person name="Land M."/>
            <person name="Hauser L."/>
            <person name="Chang Y.J."/>
            <person name="Jeffries C.D."/>
            <person name="Chain P."/>
            <person name="Saunders E."/>
            <person name="Brettin T."/>
            <person name="Detter J.C."/>
            <person name="Han C."/>
            <person name="Goker M."/>
            <person name="Bristow J."/>
            <person name="Eisen J.A."/>
            <person name="Markowitz V."/>
            <person name="Hugenholtz P."/>
            <person name="Kyrpides N.C."/>
            <person name="Klenk H.P."/>
            <person name="Lapidus A."/>
        </authorList>
    </citation>
    <scope>NUCLEOTIDE SEQUENCE [LARGE SCALE GENOMIC DNA]</scope>
    <source>
        <strain evidence="3">ATCC 9321 / DSM 20548 / JCM 6508 / NCTC 11806 / PC1</strain>
    </source>
</reference>
<accession>C7RFV2</accession>
<dbReference type="HOGENOM" id="CLU_111455_0_0_9"/>
<organism evidence="2 3">
    <name type="scientific">Anaerococcus prevotii (strain ATCC 9321 / DSM 20548 / JCM 6508 / NCTC 11806 / PC1)</name>
    <name type="common">Peptostreptococcus prevotii</name>
    <name type="synonym">Peptococcus prevotii</name>
    <dbReference type="NCBI Taxonomy" id="525919"/>
    <lineage>
        <taxon>Bacteria</taxon>
        <taxon>Bacillati</taxon>
        <taxon>Bacillota</taxon>
        <taxon>Tissierellia</taxon>
        <taxon>Tissierellales</taxon>
        <taxon>Peptoniphilaceae</taxon>
        <taxon>Anaerococcus</taxon>
    </lineage>
</organism>
<dbReference type="RefSeq" id="WP_015777276.1">
    <property type="nucleotide sequence ID" value="NC_013171.1"/>
</dbReference>